<evidence type="ECO:0000259" key="26">
    <source>
        <dbReference type="Pfam" id="PF01625"/>
    </source>
</evidence>
<keyword evidence="6" id="KW-0507">mRNA processing</keyword>
<dbReference type="CDD" id="cd19064">
    <property type="entry name" value="LGIC_TM_nAChR"/>
    <property type="match status" value="1"/>
</dbReference>
<evidence type="ECO:0000313" key="30">
    <source>
        <dbReference type="WBParaSite" id="TCONS_00012181.p1"/>
    </source>
</evidence>
<keyword evidence="21 24" id="KW-0407">Ion channel</keyword>
<evidence type="ECO:0000256" key="3">
    <source>
        <dbReference type="ARBA" id="ARBA00012502"/>
    </source>
</evidence>
<dbReference type="EC" id="1.8.4.11" evidence="3"/>
<keyword evidence="17" id="KW-0508">mRNA splicing</keyword>
<evidence type="ECO:0000259" key="28">
    <source>
        <dbReference type="Pfam" id="PF02932"/>
    </source>
</evidence>
<keyword evidence="16" id="KW-0325">Glycoprotein</keyword>
<keyword evidence="8" id="KW-0747">Spliceosome</keyword>
<dbReference type="NCBIfam" id="TIGR00401">
    <property type="entry name" value="msrA"/>
    <property type="match status" value="1"/>
</dbReference>
<keyword evidence="29" id="KW-1185">Reference proteome</keyword>
<keyword evidence="13 24" id="KW-0472">Membrane</keyword>
<feature type="transmembrane region" description="Helical" evidence="24">
    <location>
        <begin position="269"/>
        <end position="293"/>
    </location>
</feature>
<evidence type="ECO:0000256" key="19">
    <source>
        <dbReference type="ARBA" id="ARBA00023257"/>
    </source>
</evidence>
<evidence type="ECO:0000256" key="5">
    <source>
        <dbReference type="ARBA" id="ARBA00022475"/>
    </source>
</evidence>
<dbReference type="GO" id="GO:0006397">
    <property type="term" value="P:mRNA processing"/>
    <property type="evidence" value="ECO:0007669"/>
    <property type="project" value="UniProtKB-KW"/>
</dbReference>
<dbReference type="GO" id="GO:0008113">
    <property type="term" value="F:peptide-methionine (S)-S-oxide reductase activity"/>
    <property type="evidence" value="ECO:0007669"/>
    <property type="project" value="UniProtKB-EC"/>
</dbReference>
<dbReference type="SUPFAM" id="SSF55068">
    <property type="entry name" value="Peptide methionine sulfoxide reductase"/>
    <property type="match status" value="1"/>
</dbReference>
<proteinExistence type="inferred from homology"/>
<dbReference type="InterPro" id="IPR006202">
    <property type="entry name" value="Neur_chan_lig-bd"/>
</dbReference>
<feature type="transmembrane region" description="Helical" evidence="24">
    <location>
        <begin position="444"/>
        <end position="464"/>
    </location>
</feature>
<comment type="similarity">
    <text evidence="2">Belongs to the MsrA Met sulfoxide reductase family.</text>
</comment>
<dbReference type="InterPro" id="IPR002394">
    <property type="entry name" value="Nicotinic_acetylcholine_rcpt"/>
</dbReference>
<dbReference type="InterPro" id="IPR038050">
    <property type="entry name" value="Neuro_actylchol_rec"/>
</dbReference>
<evidence type="ECO:0000256" key="16">
    <source>
        <dbReference type="ARBA" id="ARBA00023180"/>
    </source>
</evidence>
<dbReference type="GO" id="GO:0045211">
    <property type="term" value="C:postsynaptic membrane"/>
    <property type="evidence" value="ECO:0007669"/>
    <property type="project" value="UniProtKB-SubCell"/>
</dbReference>
<dbReference type="PANTHER" id="PTHR18945">
    <property type="entry name" value="NEUROTRANSMITTER GATED ION CHANNEL"/>
    <property type="match status" value="1"/>
</dbReference>
<evidence type="ECO:0000256" key="7">
    <source>
        <dbReference type="ARBA" id="ARBA00022692"/>
    </source>
</evidence>
<name>A0AAF5I2J6_STRER</name>
<dbReference type="InterPro" id="IPR036719">
    <property type="entry name" value="Neuro-gated_channel_TM_sf"/>
</dbReference>
<keyword evidence="10" id="KW-0560">Oxidoreductase</keyword>
<accession>A0AAF5I2J6</accession>
<keyword evidence="18" id="KW-0539">Nucleus</keyword>
<dbReference type="SUPFAM" id="SSF63712">
    <property type="entry name" value="Nicotinic receptor ligand binding domain-like"/>
    <property type="match status" value="1"/>
</dbReference>
<evidence type="ECO:0000256" key="13">
    <source>
        <dbReference type="ARBA" id="ARBA00023136"/>
    </source>
</evidence>
<evidence type="ECO:0000256" key="24">
    <source>
        <dbReference type="RuleBase" id="RU000687"/>
    </source>
</evidence>
<keyword evidence="5" id="KW-1003">Cell membrane</keyword>
<evidence type="ECO:0000256" key="9">
    <source>
        <dbReference type="ARBA" id="ARBA00022989"/>
    </source>
</evidence>
<evidence type="ECO:0000256" key="17">
    <source>
        <dbReference type="ARBA" id="ARBA00023187"/>
    </source>
</evidence>
<dbReference type="WBParaSite" id="TCONS_00012181.p1">
    <property type="protein sequence ID" value="TCONS_00012181.p1"/>
    <property type="gene ID" value="XLOC_007634"/>
</dbReference>
<dbReference type="GO" id="GO:0005681">
    <property type="term" value="C:spliceosomal complex"/>
    <property type="evidence" value="ECO:0007669"/>
    <property type="project" value="UniProtKB-KW"/>
</dbReference>
<dbReference type="GO" id="GO:0004888">
    <property type="term" value="F:transmembrane signaling receptor activity"/>
    <property type="evidence" value="ECO:0007669"/>
    <property type="project" value="InterPro"/>
</dbReference>
<evidence type="ECO:0000256" key="18">
    <source>
        <dbReference type="ARBA" id="ARBA00023242"/>
    </source>
</evidence>
<dbReference type="SUPFAM" id="SSF90112">
    <property type="entry name" value="Neurotransmitter-gated ion-channel transmembrane pore"/>
    <property type="match status" value="1"/>
</dbReference>
<evidence type="ECO:0000256" key="15">
    <source>
        <dbReference type="ARBA" id="ARBA00023170"/>
    </source>
</evidence>
<dbReference type="PRINTS" id="PR00254">
    <property type="entry name" value="NICOTINICR"/>
</dbReference>
<evidence type="ECO:0000259" key="27">
    <source>
        <dbReference type="Pfam" id="PF02931"/>
    </source>
</evidence>
<comment type="similarity">
    <text evidence="24">Belongs to the ligand-gated ion channel (TC 1.A.9) family.</text>
</comment>
<dbReference type="InterPro" id="IPR018000">
    <property type="entry name" value="Neurotransmitter_ion_chnl_CS"/>
</dbReference>
<dbReference type="Pfam" id="PF01625">
    <property type="entry name" value="PMSR"/>
    <property type="match status" value="1"/>
</dbReference>
<evidence type="ECO:0000256" key="2">
    <source>
        <dbReference type="ARBA" id="ARBA00005591"/>
    </source>
</evidence>
<keyword evidence="11" id="KW-0770">Synapse</keyword>
<evidence type="ECO:0000256" key="6">
    <source>
        <dbReference type="ARBA" id="ARBA00022664"/>
    </source>
</evidence>
<dbReference type="GO" id="GO:0008380">
    <property type="term" value="P:RNA splicing"/>
    <property type="evidence" value="ECO:0007669"/>
    <property type="project" value="UniProtKB-KW"/>
</dbReference>
<dbReference type="InterPro" id="IPR006029">
    <property type="entry name" value="Neurotrans-gated_channel_TM"/>
</dbReference>
<dbReference type="InterPro" id="IPR002569">
    <property type="entry name" value="Met_Sox_Rdtase_MsrA_dom"/>
</dbReference>
<keyword evidence="20" id="KW-1071">Ligand-gated ion channel</keyword>
<feature type="compositionally biased region" description="Basic and acidic residues" evidence="25">
    <location>
        <begin position="893"/>
        <end position="920"/>
    </location>
</feature>
<evidence type="ECO:0000256" key="1">
    <source>
        <dbReference type="ARBA" id="ARBA00004123"/>
    </source>
</evidence>
<dbReference type="Pfam" id="PF02932">
    <property type="entry name" value="Neur_chan_memb"/>
    <property type="match status" value="1"/>
</dbReference>
<feature type="domain" description="Peptide methionine sulphoxide reductase MsrA" evidence="26">
    <location>
        <begin position="1187"/>
        <end position="1325"/>
    </location>
</feature>
<keyword evidence="12 24" id="KW-0406">Ion transport</keyword>
<keyword evidence="4 24" id="KW-0813">Transport</keyword>
<comment type="subcellular location">
    <subcellularLocation>
        <location evidence="1">Nucleus</location>
    </subcellularLocation>
    <subcellularLocation>
        <location evidence="23">Postsynaptic cell membrane</location>
        <topology evidence="23">Multi-pass membrane protein</topology>
    </subcellularLocation>
</comment>
<keyword evidence="14" id="KW-1015">Disulfide bond</keyword>
<dbReference type="Pfam" id="PF05700">
    <property type="entry name" value="BCAS2"/>
    <property type="match status" value="1"/>
</dbReference>
<evidence type="ECO:0000256" key="25">
    <source>
        <dbReference type="SAM" id="MobiDB-lite"/>
    </source>
</evidence>
<evidence type="ECO:0000256" key="8">
    <source>
        <dbReference type="ARBA" id="ARBA00022728"/>
    </source>
</evidence>
<dbReference type="Gene3D" id="3.30.1060.10">
    <property type="entry name" value="Peptide methionine sulphoxide reductase MsrA"/>
    <property type="match status" value="1"/>
</dbReference>
<evidence type="ECO:0000313" key="29">
    <source>
        <dbReference type="Proteomes" id="UP000035681"/>
    </source>
</evidence>
<organism evidence="29 30">
    <name type="scientific">Strongyloides stercoralis</name>
    <name type="common">Threadworm</name>
    <dbReference type="NCBI Taxonomy" id="6248"/>
    <lineage>
        <taxon>Eukaryota</taxon>
        <taxon>Metazoa</taxon>
        <taxon>Ecdysozoa</taxon>
        <taxon>Nematoda</taxon>
        <taxon>Chromadorea</taxon>
        <taxon>Rhabditida</taxon>
        <taxon>Tylenchina</taxon>
        <taxon>Panagrolaimomorpha</taxon>
        <taxon>Strongyloidoidea</taxon>
        <taxon>Strongyloididae</taxon>
        <taxon>Strongyloides</taxon>
    </lineage>
</organism>
<feature type="domain" description="Neurotransmitter-gated ion-channel ligand-binding" evidence="27">
    <location>
        <begin position="3"/>
        <end position="233"/>
    </location>
</feature>
<dbReference type="FunFam" id="3.30.1060.10:FF:000004">
    <property type="entry name" value="Peptide methionine sulfoxide reductase A5"/>
    <property type="match status" value="1"/>
</dbReference>
<evidence type="ECO:0000256" key="22">
    <source>
        <dbReference type="ARBA" id="ARBA00030643"/>
    </source>
</evidence>
<feature type="transmembrane region" description="Helical" evidence="24">
    <location>
        <begin position="299"/>
        <end position="320"/>
    </location>
</feature>
<dbReference type="Proteomes" id="UP000035681">
    <property type="component" value="Unplaced"/>
</dbReference>
<evidence type="ECO:0000256" key="4">
    <source>
        <dbReference type="ARBA" id="ARBA00022448"/>
    </source>
</evidence>
<dbReference type="PROSITE" id="PS00236">
    <property type="entry name" value="NEUROTR_ION_CHANNEL"/>
    <property type="match status" value="1"/>
</dbReference>
<keyword evidence="19" id="KW-0628">Postsynaptic cell membrane</keyword>
<sequence>DAKRLYDDLMVSYNRHRRPAHSPTEPITIKLKLRLSQIIDVHEIDQIMTCSVWLKQVWIDPRLSWNPKNYGGVNVLYIPYESIWVPDLVLYNNADSNYNITISTKATLHYSGQVTWEPPAIFKSMCQIDVRWFPFDEQTCYLKFGSWTFSEDLLNLELLEVQTKTVEEISSTGEKENVTIAEDGIDLSDYYPSVEWDIMSRIAKRRAKNYPSCCPNSGAYVDIMYFLNLRRKPLFYTVNLVFPCVGISFLTILVFYLPSDSGEKVTLCISILVALTVFFLLLTEIIPATSIALPLIGKYLLFTMVMVTLSVVVTVIALNLHFRTPTTHKMPQWVKTVFLKWLPTILFMRRPLDDNEESFRRMGKKNLKNKKVPLNYHEHRVSRDIGTMYANAQQKNEIQKLYYSPPVVKAFENVCFIAELLKKKDRDDKVDEDWKYVAMVLDRLFLILFSFACFTVNISNFLPYQDDIIEMFLKKYLLKCKTEGGDWELAELGHLLNTMVHHGISEKSFEKLAQVLRPKTVDDVKKKYNELLEILIQSKEYIPEKWLDTTSKVDFLNETAKDDLSSNVPNFTRLQSIIPVSGKITQGKREASDAFPFIMEKITKEDVEDFDVEDESIVKDSCSEEQKVNFTEINKQISNLLKGNRSNLLSPVDVAVFTSAIDEVISLVDEIGEDEINKIRLQLLRNIQNKTILPLEEFKMDLKKLWTSGKESDKLIVVEIPTSINKYSHFRGLGDMFANEIYFNKNYHKLCLYNYLNNQNFVDSNVSNQVFVIFSFWEFVLTYGKAKWKNFLKQLIQKNLVIIFTQPTVDGGRLPLSILDINSQNHETRKLKYIADQYWTPIEQANDDIYHFQRIHYTTKKFFRKDYVTIKIIEGTKSFLFSKKHPLGLDNNTKIDEKGMNPEKPKNDTRFDHNQGSHDEKSLPFLTQQNECGGLVDMGSSTFKIDVIMLALESSSTSNSNNEYLIDALPYFDTNFGEEERNFALKLIEAECKIYRPTKNYLQNYVEPDYDCFLTDTLKNEMERMEKGLPMEKIDLSQYEKIYNSNTKFNDRQSVLKALSITKSKLEHLQLRRINLEIMEEYGNDVCLQYNKLLQETFNKEDVELNISKAKLMEIHASRKRSHLEAGEKIQFLENNWVHLVTKTFHMKKDIDSLKKKQKMEIIRNYDKIFCLFKMTSSCFKRLTPYKAYFGMQCFWGSESCFGKVKGVTCTKVGYAGGTKPNPTYENIGDHTEVVEVTYDPSIVSYTNLLEIFWNSHSPLLHRKKQYQSAILYLTDEDGDLAKSSLENYKSKIKDGKGKIETYIKKLDIFTDAEDYHQKYWLRNAPGLLSFLKLEGKDEEIKNSIIATKVNGYLGGSSDFSEFPSIAKEHGFNDKEIELIIKRAEEISKLRTSCH</sequence>
<feature type="domain" description="Neurotransmitter-gated ion-channel transmembrane" evidence="28">
    <location>
        <begin position="241"/>
        <end position="459"/>
    </location>
</feature>
<dbReference type="HAMAP" id="MF_01401">
    <property type="entry name" value="MsrA"/>
    <property type="match status" value="1"/>
</dbReference>
<dbReference type="Gene3D" id="1.20.58.390">
    <property type="entry name" value="Neurotransmitter-gated ion-channel transmembrane domain"/>
    <property type="match status" value="2"/>
</dbReference>
<reference evidence="30" key="1">
    <citation type="submission" date="2024-02" db="UniProtKB">
        <authorList>
            <consortium name="WormBaseParasite"/>
        </authorList>
    </citation>
    <scope>IDENTIFICATION</scope>
</reference>
<dbReference type="InterPro" id="IPR036734">
    <property type="entry name" value="Neur_chan_lig-bd_sf"/>
</dbReference>
<keyword evidence="7 24" id="KW-0812">Transmembrane</keyword>
<dbReference type="NCBIfam" id="TIGR00860">
    <property type="entry name" value="LIC"/>
    <property type="match status" value="1"/>
</dbReference>
<evidence type="ECO:0000256" key="14">
    <source>
        <dbReference type="ARBA" id="ARBA00023157"/>
    </source>
</evidence>
<dbReference type="GO" id="GO:0022848">
    <property type="term" value="F:acetylcholine-gated monoatomic cation-selective channel activity"/>
    <property type="evidence" value="ECO:0007669"/>
    <property type="project" value="InterPro"/>
</dbReference>
<keyword evidence="9 24" id="KW-1133">Transmembrane helix</keyword>
<evidence type="ECO:0000256" key="11">
    <source>
        <dbReference type="ARBA" id="ARBA00023018"/>
    </source>
</evidence>
<dbReference type="InterPro" id="IPR008409">
    <property type="entry name" value="SPF27"/>
</dbReference>
<evidence type="ECO:0000256" key="12">
    <source>
        <dbReference type="ARBA" id="ARBA00023065"/>
    </source>
</evidence>
<keyword evidence="15" id="KW-0675">Receptor</keyword>
<dbReference type="InterPro" id="IPR036509">
    <property type="entry name" value="Met_Sox_Rdtase_MsrA_sf"/>
</dbReference>
<dbReference type="Gene3D" id="2.70.170.10">
    <property type="entry name" value="Neurotransmitter-gated ion-channel ligand-binding domain"/>
    <property type="match status" value="1"/>
</dbReference>
<dbReference type="InterPro" id="IPR006201">
    <property type="entry name" value="Neur_channel"/>
</dbReference>
<dbReference type="PRINTS" id="PR00252">
    <property type="entry name" value="NRIONCHANNEL"/>
</dbReference>
<evidence type="ECO:0000256" key="21">
    <source>
        <dbReference type="ARBA" id="ARBA00023303"/>
    </source>
</evidence>
<dbReference type="AlphaFoldDB" id="A0AAF5I2J6"/>
<dbReference type="CDD" id="cd19031">
    <property type="entry name" value="LGIC_ECD_nAChR_proto_alpha-like"/>
    <property type="match status" value="1"/>
</dbReference>
<dbReference type="FunFam" id="1.20.58.390:FF:000001">
    <property type="entry name" value="Neuronal nicotinic acetylcholine receptor subunit 3"/>
    <property type="match status" value="1"/>
</dbReference>
<evidence type="ECO:0000256" key="10">
    <source>
        <dbReference type="ARBA" id="ARBA00023002"/>
    </source>
</evidence>
<evidence type="ECO:0000256" key="23">
    <source>
        <dbReference type="ARBA" id="ARBA00034104"/>
    </source>
</evidence>
<evidence type="ECO:0000256" key="20">
    <source>
        <dbReference type="ARBA" id="ARBA00023286"/>
    </source>
</evidence>
<feature type="transmembrane region" description="Helical" evidence="24">
    <location>
        <begin position="234"/>
        <end position="257"/>
    </location>
</feature>
<feature type="region of interest" description="Disordered" evidence="25">
    <location>
        <begin position="891"/>
        <end position="920"/>
    </location>
</feature>
<dbReference type="FunFam" id="2.70.170.10:FF:000044">
    <property type="entry name" value="AcetylCholine Receptor"/>
    <property type="match status" value="1"/>
</dbReference>
<dbReference type="Pfam" id="PF02931">
    <property type="entry name" value="Neur_chan_LBD"/>
    <property type="match status" value="1"/>
</dbReference>
<protein>
    <recommendedName>
        <fullName evidence="3">peptide-methionine (S)-S-oxide reductase</fullName>
        <ecNumber evidence="3">1.8.4.11</ecNumber>
    </recommendedName>
    <alternativeName>
        <fullName evidence="22">Peptide-methionine (S)-S-oxide reductase</fullName>
    </alternativeName>
</protein>